<sequence>MTSTTTQPRWVIDLEDTVRFTTPDFPELTTRDLSAYRSRPPAFRRPEATGEIPVVAPDPEQERFNRFFAGALDRELPAGRHRSSGQPGLLVRLARTLLRLAGVR</sequence>
<proteinExistence type="predicted"/>
<dbReference type="STRING" id="35752.SAMN05421541_102172"/>
<evidence type="ECO:0000256" key="1">
    <source>
        <dbReference type="SAM" id="MobiDB-lite"/>
    </source>
</evidence>
<organism evidence="2 3">
    <name type="scientific">Actinoplanes philippinensis</name>
    <dbReference type="NCBI Taxonomy" id="35752"/>
    <lineage>
        <taxon>Bacteria</taxon>
        <taxon>Bacillati</taxon>
        <taxon>Actinomycetota</taxon>
        <taxon>Actinomycetes</taxon>
        <taxon>Micromonosporales</taxon>
        <taxon>Micromonosporaceae</taxon>
        <taxon>Actinoplanes</taxon>
    </lineage>
</organism>
<reference evidence="2 3" key="1">
    <citation type="submission" date="2016-10" db="EMBL/GenBank/DDBJ databases">
        <authorList>
            <person name="de Groot N.N."/>
        </authorList>
    </citation>
    <scope>NUCLEOTIDE SEQUENCE [LARGE SCALE GENOMIC DNA]</scope>
    <source>
        <strain evidence="2 3">DSM 43019</strain>
    </source>
</reference>
<evidence type="ECO:0000313" key="2">
    <source>
        <dbReference type="EMBL" id="SFE52472.1"/>
    </source>
</evidence>
<feature type="region of interest" description="Disordered" evidence="1">
    <location>
        <begin position="31"/>
        <end position="53"/>
    </location>
</feature>
<evidence type="ECO:0000313" key="3">
    <source>
        <dbReference type="Proteomes" id="UP000199645"/>
    </source>
</evidence>
<dbReference type="RefSeq" id="WP_093610254.1">
    <property type="nucleotide sequence ID" value="NZ_BOMT01000016.1"/>
</dbReference>
<dbReference type="Proteomes" id="UP000199645">
    <property type="component" value="Unassembled WGS sequence"/>
</dbReference>
<gene>
    <name evidence="2" type="ORF">SAMN05421541_102172</name>
</gene>
<keyword evidence="3" id="KW-1185">Reference proteome</keyword>
<name>A0A1I2B8D8_9ACTN</name>
<accession>A0A1I2B8D8</accession>
<dbReference type="EMBL" id="FONV01000002">
    <property type="protein sequence ID" value="SFE52472.1"/>
    <property type="molecule type" value="Genomic_DNA"/>
</dbReference>
<protein>
    <submittedName>
        <fullName evidence="2">Uncharacterized protein</fullName>
    </submittedName>
</protein>
<dbReference type="AlphaFoldDB" id="A0A1I2B8D8"/>